<feature type="transmembrane region" description="Helical" evidence="10">
    <location>
        <begin position="108"/>
        <end position="127"/>
    </location>
</feature>
<dbReference type="InterPro" id="IPR005804">
    <property type="entry name" value="FA_desaturase_dom"/>
</dbReference>
<dbReference type="PANTHER" id="PTHR12879:SF8">
    <property type="entry name" value="SPHINGOLIPID DELTA(4)-DESATURASE DES1"/>
    <property type="match status" value="1"/>
</dbReference>
<feature type="transmembrane region" description="Helical" evidence="10">
    <location>
        <begin position="173"/>
        <end position="194"/>
    </location>
</feature>
<comment type="similarity">
    <text evidence="2">Belongs to the fatty acid desaturase type 1 family. DEGS subfamily.</text>
</comment>
<keyword evidence="5 10" id="KW-1133">Transmembrane helix</keyword>
<dbReference type="SMART" id="SM01269">
    <property type="entry name" value="Lipid_DES"/>
    <property type="match status" value="1"/>
</dbReference>
<evidence type="ECO:0000256" key="10">
    <source>
        <dbReference type="SAM" id="Phobius"/>
    </source>
</evidence>
<dbReference type="GO" id="GO:0016020">
    <property type="term" value="C:membrane"/>
    <property type="evidence" value="ECO:0007669"/>
    <property type="project" value="UniProtKB-SubCell"/>
</dbReference>
<evidence type="ECO:0000256" key="6">
    <source>
        <dbReference type="ARBA" id="ARBA00023002"/>
    </source>
</evidence>
<dbReference type="InterPro" id="IPR011388">
    <property type="entry name" value="DES1/DES2"/>
</dbReference>
<evidence type="ECO:0000313" key="12">
    <source>
        <dbReference type="EMBL" id="KAK1923063.1"/>
    </source>
</evidence>
<evidence type="ECO:0000256" key="2">
    <source>
        <dbReference type="ARBA" id="ARBA00006146"/>
    </source>
</evidence>
<protein>
    <recommendedName>
        <fullName evidence="3">sphingolipid 4-desaturase</fullName>
        <ecNumber evidence="3">1.14.19.17</ecNumber>
    </recommendedName>
</protein>
<keyword evidence="7" id="KW-0443">Lipid metabolism</keyword>
<evidence type="ECO:0000313" key="13">
    <source>
        <dbReference type="Proteomes" id="UP001182556"/>
    </source>
</evidence>
<keyword evidence="4 10" id="KW-0812">Transmembrane</keyword>
<sequence length="446" mass="49995">MSRSITSLTRRAKPTSSLSPLSAPSSTRSRPSITSLNSSPSLVSDAASDSSSTDLGDVAAGKGSDEVDFVDPFPDFLWMTTEEPHRSRRMAILKAHPEVRKLMGPTKVTAPLVVSVLSLQLSLAWYFRNTHPLSLPFLLTAYIVGGTANQNIFLAIHEITHNLAFKGIRANKLLAILANLTIGVPYAMAFKGYHIEHHKFLGEDGIDTDLPSRFEAVVLNNVAGKTFFATFQLLFYALRPGFIRTQQPTRWHALNLLVVLSFDALLVYTCGWYAMFYLLISSFFAGSLHPCAAHFIAEHYLMDGPRDITEGPNGTIGLAQETTSYYGKLNWLCYNVGYHNEHHDFPSVPWTRLPQLRKIAADFYEPLPAHKSWPYVTWKFITDPNVGMWNRAKRTEHGEKIDPAVWNVSARDADVAARSEEEKQREERDEVEMTARGYGSDREAEE</sequence>
<keyword evidence="8 10" id="KW-0472">Membrane</keyword>
<evidence type="ECO:0000256" key="1">
    <source>
        <dbReference type="ARBA" id="ARBA00004141"/>
    </source>
</evidence>
<evidence type="ECO:0000259" key="11">
    <source>
        <dbReference type="SMART" id="SM01269"/>
    </source>
</evidence>
<dbReference type="PANTHER" id="PTHR12879">
    <property type="entry name" value="SPHINGOLIPID DELTA 4 DESATURASE/C-4 HYDROXYLASE PROTEIN DES2"/>
    <property type="match status" value="1"/>
</dbReference>
<feature type="transmembrane region" description="Helical" evidence="10">
    <location>
        <begin position="133"/>
        <end position="152"/>
    </location>
</feature>
<keyword evidence="6" id="KW-0560">Oxidoreductase</keyword>
<dbReference type="InterPro" id="IPR013866">
    <property type="entry name" value="Sphingolipid_d4-desaturase_N"/>
</dbReference>
<dbReference type="AlphaFoldDB" id="A0AAD9CYR4"/>
<proteinExistence type="inferred from homology"/>
<evidence type="ECO:0000256" key="3">
    <source>
        <dbReference type="ARBA" id="ARBA00012021"/>
    </source>
</evidence>
<comment type="caution">
    <text evidence="12">The sequence shown here is derived from an EMBL/GenBank/DDBJ whole genome shotgun (WGS) entry which is preliminary data.</text>
</comment>
<gene>
    <name evidence="12" type="ORF">DB88DRAFT_330375</name>
</gene>
<dbReference type="EC" id="1.14.19.17" evidence="3"/>
<feature type="domain" description="Sphingolipid delta4-desaturase N-terminal" evidence="11">
    <location>
        <begin position="71"/>
        <end position="109"/>
    </location>
</feature>
<evidence type="ECO:0000256" key="9">
    <source>
        <dbReference type="SAM" id="MobiDB-lite"/>
    </source>
</evidence>
<name>A0AAD9CYR4_PAPLA</name>
<dbReference type="Pfam" id="PF00487">
    <property type="entry name" value="FA_desaturase"/>
    <property type="match status" value="1"/>
</dbReference>
<evidence type="ECO:0000256" key="8">
    <source>
        <dbReference type="ARBA" id="ARBA00023136"/>
    </source>
</evidence>
<comment type="subcellular location">
    <subcellularLocation>
        <location evidence="1">Membrane</location>
        <topology evidence="1">Multi-pass membrane protein</topology>
    </subcellularLocation>
</comment>
<dbReference type="Proteomes" id="UP001182556">
    <property type="component" value="Unassembled WGS sequence"/>
</dbReference>
<dbReference type="CDD" id="cd03508">
    <property type="entry name" value="Delta4-sphingolipid-FADS-like"/>
    <property type="match status" value="1"/>
</dbReference>
<accession>A0AAD9CYR4</accession>
<dbReference type="GO" id="GO:0042284">
    <property type="term" value="F:sphingolipid delta-4 desaturase activity"/>
    <property type="evidence" value="ECO:0007669"/>
    <property type="project" value="UniProtKB-EC"/>
</dbReference>
<dbReference type="GO" id="GO:0046513">
    <property type="term" value="P:ceramide biosynthetic process"/>
    <property type="evidence" value="ECO:0007669"/>
    <property type="project" value="TreeGrafter"/>
</dbReference>
<keyword evidence="13" id="KW-1185">Reference proteome</keyword>
<feature type="transmembrane region" description="Helical" evidence="10">
    <location>
        <begin position="214"/>
        <end position="238"/>
    </location>
</feature>
<evidence type="ECO:0000256" key="7">
    <source>
        <dbReference type="ARBA" id="ARBA00023098"/>
    </source>
</evidence>
<feature type="region of interest" description="Disordered" evidence="9">
    <location>
        <begin position="1"/>
        <end position="60"/>
    </location>
</feature>
<dbReference type="EMBL" id="JAODAN010000007">
    <property type="protein sequence ID" value="KAK1923063.1"/>
    <property type="molecule type" value="Genomic_DNA"/>
</dbReference>
<organism evidence="12 13">
    <name type="scientific">Papiliotrema laurentii</name>
    <name type="common">Cryptococcus laurentii</name>
    <dbReference type="NCBI Taxonomy" id="5418"/>
    <lineage>
        <taxon>Eukaryota</taxon>
        <taxon>Fungi</taxon>
        <taxon>Dikarya</taxon>
        <taxon>Basidiomycota</taxon>
        <taxon>Agaricomycotina</taxon>
        <taxon>Tremellomycetes</taxon>
        <taxon>Tremellales</taxon>
        <taxon>Rhynchogastremaceae</taxon>
        <taxon>Papiliotrema</taxon>
    </lineage>
</organism>
<dbReference type="Pfam" id="PF08557">
    <property type="entry name" value="Lipid_DES"/>
    <property type="match status" value="1"/>
</dbReference>
<evidence type="ECO:0000256" key="4">
    <source>
        <dbReference type="ARBA" id="ARBA00022692"/>
    </source>
</evidence>
<reference evidence="12" key="1">
    <citation type="submission" date="2023-02" db="EMBL/GenBank/DDBJ databases">
        <title>Identification and recombinant expression of a fungal hydrolase from Papiliotrema laurentii that hydrolyzes apple cutin and clears colloidal polyester polyurethane.</title>
        <authorList>
            <consortium name="DOE Joint Genome Institute"/>
            <person name="Roman V.A."/>
            <person name="Bojanowski C."/>
            <person name="Crable B.R."/>
            <person name="Wagner D.N."/>
            <person name="Hung C.S."/>
            <person name="Nadeau L.J."/>
            <person name="Schratz L."/>
            <person name="Haridas S."/>
            <person name="Pangilinan J."/>
            <person name="Lipzen A."/>
            <person name="Na H."/>
            <person name="Yan M."/>
            <person name="Ng V."/>
            <person name="Grigoriev I.V."/>
            <person name="Spatafora J.W."/>
            <person name="Barlow D."/>
            <person name="Biffinger J."/>
            <person name="Kelley-Loughnane N."/>
            <person name="Varaljay V.A."/>
            <person name="Crookes-Goodson W.J."/>
        </authorList>
    </citation>
    <scope>NUCLEOTIDE SEQUENCE</scope>
    <source>
        <strain evidence="12">5307AH</strain>
    </source>
</reference>
<feature type="compositionally biased region" description="Low complexity" evidence="9">
    <location>
        <begin position="14"/>
        <end position="52"/>
    </location>
</feature>
<feature type="region of interest" description="Disordered" evidence="9">
    <location>
        <begin position="412"/>
        <end position="446"/>
    </location>
</feature>
<evidence type="ECO:0000256" key="5">
    <source>
        <dbReference type="ARBA" id="ARBA00022989"/>
    </source>
</evidence>